<dbReference type="EMBL" id="QGGR01000011">
    <property type="protein sequence ID" value="PWK45078.1"/>
    <property type="molecule type" value="Genomic_DNA"/>
</dbReference>
<feature type="transmembrane region" description="Helical" evidence="1">
    <location>
        <begin position="56"/>
        <end position="76"/>
    </location>
</feature>
<feature type="transmembrane region" description="Helical" evidence="1">
    <location>
        <begin position="228"/>
        <end position="250"/>
    </location>
</feature>
<gene>
    <name evidence="2" type="ORF">BC793_11150</name>
</gene>
<comment type="caution">
    <text evidence="2">The sequence shown here is derived from an EMBL/GenBank/DDBJ whole genome shotgun (WGS) entry which is preliminary data.</text>
</comment>
<feature type="transmembrane region" description="Helical" evidence="1">
    <location>
        <begin position="369"/>
        <end position="391"/>
    </location>
</feature>
<feature type="transmembrane region" description="Helical" evidence="1">
    <location>
        <begin position="446"/>
        <end position="468"/>
    </location>
</feature>
<keyword evidence="1" id="KW-0812">Transmembrane</keyword>
<organism evidence="2 3">
    <name type="scientific">Actinoplanes xinjiangensis</name>
    <dbReference type="NCBI Taxonomy" id="512350"/>
    <lineage>
        <taxon>Bacteria</taxon>
        <taxon>Bacillati</taxon>
        <taxon>Actinomycetota</taxon>
        <taxon>Actinomycetes</taxon>
        <taxon>Micromonosporales</taxon>
        <taxon>Micromonosporaceae</taxon>
        <taxon>Actinoplanes</taxon>
    </lineage>
</organism>
<proteinExistence type="predicted"/>
<feature type="transmembrane region" description="Helical" evidence="1">
    <location>
        <begin position="474"/>
        <end position="494"/>
    </location>
</feature>
<feature type="transmembrane region" description="Helical" evidence="1">
    <location>
        <begin position="128"/>
        <end position="153"/>
    </location>
</feature>
<evidence type="ECO:0000256" key="1">
    <source>
        <dbReference type="SAM" id="Phobius"/>
    </source>
</evidence>
<dbReference type="AlphaFoldDB" id="A0A316F9S5"/>
<feature type="transmembrane region" description="Helical" evidence="1">
    <location>
        <begin position="582"/>
        <end position="606"/>
    </location>
</feature>
<accession>A0A316F9S5</accession>
<evidence type="ECO:0000313" key="3">
    <source>
        <dbReference type="Proteomes" id="UP000245697"/>
    </source>
</evidence>
<feature type="transmembrane region" description="Helical" evidence="1">
    <location>
        <begin position="300"/>
        <end position="318"/>
    </location>
</feature>
<feature type="transmembrane region" description="Helical" evidence="1">
    <location>
        <begin position="21"/>
        <end position="44"/>
    </location>
</feature>
<keyword evidence="1" id="KW-0472">Membrane</keyword>
<protein>
    <submittedName>
        <fullName evidence="2">ABC-2 type transport system permease protein</fullName>
    </submittedName>
</protein>
<feature type="transmembrane region" description="Helical" evidence="1">
    <location>
        <begin position="397"/>
        <end position="426"/>
    </location>
</feature>
<sequence length="615" mass="64655">MAGVLIAMRLRVLAHTLTGSRAAAMISGGIAGLLLAAGTIALAGSDLAPGQVRGDLLAIVLACWMFGWILGPVYTGGGDDSLRPEQFSLLPLRPLPLAFGLLTAGFVGIAPAVSLIAFTALIAHAQGIAAVAVAVIAVVLQLILVLMLSRLVVGVLAVAVRSRLGAILAALVNASMAVLLNQSWVLIWAAVDSDLLTYGFPPRFSTVLHWLPSSWGMVAIDAAGRGDWLLAAAAVGGLAALIGAALAVWARLLARRTTTRAGMSAGRGSLLDRFTDGGTIRAVAVKELRTWSRDLMRIHFFYYSVFFGVLYTLVPLIIDWRGMLPWTGVIIVAMAAATSANLFGLDGTALWLNLVNPGGELAEVRGRQLAWLLQTAPVTLLITVVGTIVAGGDPQTWAWALALLFAALGGGAGLIVLVSVFALVPVLEPKRRSGNPLEAGPVFGQIIGTLLLVCVTTVPAVVVAWAGTRSGQPLLTWAAVPAALATGAWFTWWCGRAAARRLRATGPELLATMRSGGTVTAVAVRPGAAKLPPRLSALVTTMWIACWVPLFPQGIIPLWMIFSGSENRLWFLALYLDDPWRIPVAAAFMLLGLAMLTVGTVIPLRYGRLQKSAAR</sequence>
<keyword evidence="1" id="KW-1133">Transmembrane helix</keyword>
<feature type="transmembrane region" description="Helical" evidence="1">
    <location>
        <begin position="535"/>
        <end position="562"/>
    </location>
</feature>
<dbReference type="Proteomes" id="UP000245697">
    <property type="component" value="Unassembled WGS sequence"/>
</dbReference>
<feature type="transmembrane region" description="Helical" evidence="1">
    <location>
        <begin position="97"/>
        <end position="122"/>
    </location>
</feature>
<reference evidence="2 3" key="1">
    <citation type="submission" date="2018-05" db="EMBL/GenBank/DDBJ databases">
        <title>Genomic Encyclopedia of Archaeal and Bacterial Type Strains, Phase II (KMG-II): from individual species to whole genera.</title>
        <authorList>
            <person name="Goeker M."/>
        </authorList>
    </citation>
    <scope>NUCLEOTIDE SEQUENCE [LARGE SCALE GENOMIC DNA]</scope>
    <source>
        <strain evidence="2 3">DSM 45184</strain>
    </source>
</reference>
<evidence type="ECO:0000313" key="2">
    <source>
        <dbReference type="EMBL" id="PWK45078.1"/>
    </source>
</evidence>
<feature type="transmembrane region" description="Helical" evidence="1">
    <location>
        <begin position="165"/>
        <end position="191"/>
    </location>
</feature>
<dbReference type="OrthoDB" id="2955510at2"/>
<feature type="transmembrane region" description="Helical" evidence="1">
    <location>
        <begin position="324"/>
        <end position="345"/>
    </location>
</feature>
<name>A0A316F9S5_9ACTN</name>
<dbReference type="RefSeq" id="WP_109595954.1">
    <property type="nucleotide sequence ID" value="NZ_BONA01000061.1"/>
</dbReference>
<keyword evidence="3" id="KW-1185">Reference proteome</keyword>